<organism evidence="2 3">
    <name type="scientific">Clostridium cibarium</name>
    <dbReference type="NCBI Taxonomy" id="2762247"/>
    <lineage>
        <taxon>Bacteria</taxon>
        <taxon>Bacillati</taxon>
        <taxon>Bacillota</taxon>
        <taxon>Clostridia</taxon>
        <taxon>Eubacteriales</taxon>
        <taxon>Clostridiaceae</taxon>
        <taxon>Clostridium</taxon>
    </lineage>
</organism>
<reference evidence="2 3" key="1">
    <citation type="submission" date="2020-08" db="EMBL/GenBank/DDBJ databases">
        <title>A Genomic Blueprint of the Chicken Gut Microbiome.</title>
        <authorList>
            <person name="Gilroy R."/>
            <person name="Ravi A."/>
            <person name="Getino M."/>
            <person name="Pursley I."/>
            <person name="Horton D.L."/>
            <person name="Alikhan N.-F."/>
            <person name="Baker D."/>
            <person name="Gharbi K."/>
            <person name="Hall N."/>
            <person name="Watson M."/>
            <person name="Adriaenssens E.M."/>
            <person name="Foster-Nyarko E."/>
            <person name="Jarju S."/>
            <person name="Secka A."/>
            <person name="Antonio M."/>
            <person name="Oren A."/>
            <person name="Chaudhuri R."/>
            <person name="La Ragione R.M."/>
            <person name="Hildebrand F."/>
            <person name="Pallen M.J."/>
        </authorList>
    </citation>
    <scope>NUCLEOTIDE SEQUENCE [LARGE SCALE GENOMIC DNA]</scope>
    <source>
        <strain evidence="2 3">Sa3CVN1</strain>
    </source>
</reference>
<dbReference type="Pfam" id="PF00188">
    <property type="entry name" value="CAP"/>
    <property type="match status" value="1"/>
</dbReference>
<keyword evidence="3" id="KW-1185">Reference proteome</keyword>
<dbReference type="PANTHER" id="PTHR31157">
    <property type="entry name" value="SCP DOMAIN-CONTAINING PROTEIN"/>
    <property type="match status" value="1"/>
</dbReference>
<dbReference type="Proteomes" id="UP000627781">
    <property type="component" value="Unassembled WGS sequence"/>
</dbReference>
<name>A0ABR8PRH7_9CLOT</name>
<evidence type="ECO:0000313" key="2">
    <source>
        <dbReference type="EMBL" id="MBD7910785.1"/>
    </source>
</evidence>
<proteinExistence type="predicted"/>
<sequence>MAQVEQMIFTRVNQERAKAGVATLSYSTTMEKYARIKSQDMGDRAYFRHEDPEGNLMTTRMQKDGVRYSAWGENIAYIGGVSDANALANQFMNNWMNSPGHRANILSDKFTGIGVGIYKVGNKVYATQEFVR</sequence>
<evidence type="ECO:0000313" key="3">
    <source>
        <dbReference type="Proteomes" id="UP000627781"/>
    </source>
</evidence>
<dbReference type="InterPro" id="IPR014044">
    <property type="entry name" value="CAP_dom"/>
</dbReference>
<comment type="caution">
    <text evidence="2">The sequence shown here is derived from an EMBL/GenBank/DDBJ whole genome shotgun (WGS) entry which is preliminary data.</text>
</comment>
<dbReference type="SUPFAM" id="SSF55797">
    <property type="entry name" value="PR-1-like"/>
    <property type="match status" value="1"/>
</dbReference>
<gene>
    <name evidence="2" type="ORF">H9661_05365</name>
</gene>
<dbReference type="PANTHER" id="PTHR31157:SF1">
    <property type="entry name" value="SCP DOMAIN-CONTAINING PROTEIN"/>
    <property type="match status" value="1"/>
</dbReference>
<dbReference type="Gene3D" id="3.40.33.10">
    <property type="entry name" value="CAP"/>
    <property type="match status" value="1"/>
</dbReference>
<dbReference type="EMBL" id="JACSRA010000006">
    <property type="protein sequence ID" value="MBD7910785.1"/>
    <property type="molecule type" value="Genomic_DNA"/>
</dbReference>
<accession>A0ABR8PRH7</accession>
<evidence type="ECO:0000259" key="1">
    <source>
        <dbReference type="Pfam" id="PF00188"/>
    </source>
</evidence>
<protein>
    <submittedName>
        <fullName evidence="2">CAP domain-containing protein</fullName>
    </submittedName>
</protein>
<feature type="domain" description="SCP" evidence="1">
    <location>
        <begin position="10"/>
        <end position="130"/>
    </location>
</feature>
<dbReference type="CDD" id="cd05379">
    <property type="entry name" value="CAP_bacterial"/>
    <property type="match status" value="1"/>
</dbReference>
<dbReference type="InterPro" id="IPR035940">
    <property type="entry name" value="CAP_sf"/>
</dbReference>